<keyword evidence="3" id="KW-1185">Reference proteome</keyword>
<dbReference type="InParanoid" id="E2ANK6"/>
<proteinExistence type="predicted"/>
<gene>
    <name evidence="2" type="ORF">EAG_08538</name>
</gene>
<protein>
    <submittedName>
        <fullName evidence="2">Uncharacterized protein</fullName>
    </submittedName>
</protein>
<feature type="region of interest" description="Disordered" evidence="1">
    <location>
        <begin position="250"/>
        <end position="270"/>
    </location>
</feature>
<sequence>MNICIEYLRNYVENSVFWKAIELEIYDSDHFPILLAVKLTRKAGRFDLSRKIVLIRGVIKCTSFNLSMIGEHQERDHRMRFEGILVDSTSKSIGKWTNQNSCKNYQTNQINFVLLNLPNFLIQSENTNQILIIQPENTNQIFIRPSSSLQDQFYFLLAYRWLSRGWPQRTLRNLRNALNGNVKHQRAKLALLVFLAAIGRHSVELGQVQPYRGALRVQCPVRTVPADKLPRPLQRVEDSTRIDVVRVRPGQPKRRTRWNERTRRRRSRAEPTPIPCELTWGIQCISRMPRYAMETEYNSNGQRVVDGKNKEHTTGCVWLHPRSFPERDRTSAIPTVNATTVNRAGARAIKRGKSGGTLKVLRTKVGRKAKQAQLITLLSDLIDALFDVRASRREMNAVTKFKIQRVQLKILEQNSPAVMGTNNMFRKLNKRLSPSRYIELQFHQFSISSCVYMDI</sequence>
<accession>E2ANK6</accession>
<evidence type="ECO:0000313" key="3">
    <source>
        <dbReference type="Proteomes" id="UP000000311"/>
    </source>
</evidence>
<reference evidence="2 3" key="1">
    <citation type="journal article" date="2010" name="Science">
        <title>Genomic comparison of the ants Camponotus floridanus and Harpegnathos saltator.</title>
        <authorList>
            <person name="Bonasio R."/>
            <person name="Zhang G."/>
            <person name="Ye C."/>
            <person name="Mutti N.S."/>
            <person name="Fang X."/>
            <person name="Qin N."/>
            <person name="Donahue G."/>
            <person name="Yang P."/>
            <person name="Li Q."/>
            <person name="Li C."/>
            <person name="Zhang P."/>
            <person name="Huang Z."/>
            <person name="Berger S.L."/>
            <person name="Reinberg D."/>
            <person name="Wang J."/>
            <person name="Liebig J."/>
        </authorList>
    </citation>
    <scope>NUCLEOTIDE SEQUENCE [LARGE SCALE GENOMIC DNA]</scope>
    <source>
        <strain evidence="3">C129</strain>
    </source>
</reference>
<dbReference type="AlphaFoldDB" id="E2ANK6"/>
<evidence type="ECO:0000256" key="1">
    <source>
        <dbReference type="SAM" id="MobiDB-lite"/>
    </source>
</evidence>
<evidence type="ECO:0000313" key="2">
    <source>
        <dbReference type="EMBL" id="EFN65000.1"/>
    </source>
</evidence>
<organism evidence="3">
    <name type="scientific">Camponotus floridanus</name>
    <name type="common">Florida carpenter ant</name>
    <dbReference type="NCBI Taxonomy" id="104421"/>
    <lineage>
        <taxon>Eukaryota</taxon>
        <taxon>Metazoa</taxon>
        <taxon>Ecdysozoa</taxon>
        <taxon>Arthropoda</taxon>
        <taxon>Hexapoda</taxon>
        <taxon>Insecta</taxon>
        <taxon>Pterygota</taxon>
        <taxon>Neoptera</taxon>
        <taxon>Endopterygota</taxon>
        <taxon>Hymenoptera</taxon>
        <taxon>Apocrita</taxon>
        <taxon>Aculeata</taxon>
        <taxon>Formicoidea</taxon>
        <taxon>Formicidae</taxon>
        <taxon>Formicinae</taxon>
        <taxon>Camponotus</taxon>
    </lineage>
</organism>
<dbReference type="EMBL" id="GL441244">
    <property type="protein sequence ID" value="EFN65000.1"/>
    <property type="molecule type" value="Genomic_DNA"/>
</dbReference>
<dbReference type="Proteomes" id="UP000000311">
    <property type="component" value="Unassembled WGS sequence"/>
</dbReference>
<feature type="compositionally biased region" description="Basic residues" evidence="1">
    <location>
        <begin position="251"/>
        <end position="267"/>
    </location>
</feature>
<name>E2ANK6_CAMFO</name>